<keyword evidence="4" id="KW-1003">Cell membrane</keyword>
<feature type="transmembrane region" description="Helical" evidence="8">
    <location>
        <begin position="268"/>
        <end position="289"/>
    </location>
</feature>
<comment type="subcellular location">
    <subcellularLocation>
        <location evidence="1">Cell membrane</location>
        <topology evidence="1">Multi-pass membrane protein</topology>
    </subcellularLocation>
</comment>
<feature type="transmembrane region" description="Helical" evidence="8">
    <location>
        <begin position="106"/>
        <end position="123"/>
    </location>
</feature>
<dbReference type="EMBL" id="CAESAG010000101">
    <property type="protein sequence ID" value="CAB4338183.1"/>
    <property type="molecule type" value="Genomic_DNA"/>
</dbReference>
<feature type="transmembrane region" description="Helical" evidence="8">
    <location>
        <begin position="44"/>
        <end position="62"/>
    </location>
</feature>
<keyword evidence="6 8" id="KW-1133">Transmembrane helix</keyword>
<evidence type="ECO:0000256" key="1">
    <source>
        <dbReference type="ARBA" id="ARBA00004651"/>
    </source>
</evidence>
<organism evidence="10">
    <name type="scientific">freshwater metagenome</name>
    <dbReference type="NCBI Taxonomy" id="449393"/>
    <lineage>
        <taxon>unclassified sequences</taxon>
        <taxon>metagenomes</taxon>
        <taxon>ecological metagenomes</taxon>
    </lineage>
</organism>
<evidence type="ECO:0000256" key="3">
    <source>
        <dbReference type="ARBA" id="ARBA00022448"/>
    </source>
</evidence>
<dbReference type="SUPFAM" id="SSF103481">
    <property type="entry name" value="Multidrug resistance efflux transporter EmrE"/>
    <property type="match status" value="2"/>
</dbReference>
<dbReference type="InterPro" id="IPR037185">
    <property type="entry name" value="EmrE-like"/>
</dbReference>
<evidence type="ECO:0000313" key="10">
    <source>
        <dbReference type="EMBL" id="CAB4338183.1"/>
    </source>
</evidence>
<dbReference type="AlphaFoldDB" id="A0A6J5ZEX3"/>
<evidence type="ECO:0000256" key="4">
    <source>
        <dbReference type="ARBA" id="ARBA00022475"/>
    </source>
</evidence>
<comment type="similarity">
    <text evidence="2">Belongs to the EamA transporter family.</text>
</comment>
<evidence type="ECO:0000256" key="2">
    <source>
        <dbReference type="ARBA" id="ARBA00007362"/>
    </source>
</evidence>
<dbReference type="PANTHER" id="PTHR22911">
    <property type="entry name" value="ACYL-MALONYL CONDENSING ENZYME-RELATED"/>
    <property type="match status" value="1"/>
</dbReference>
<feature type="domain" description="EamA" evidence="9">
    <location>
        <begin position="155"/>
        <end position="283"/>
    </location>
</feature>
<feature type="transmembrane region" description="Helical" evidence="8">
    <location>
        <begin position="130"/>
        <end position="147"/>
    </location>
</feature>
<feature type="transmembrane region" description="Helical" evidence="8">
    <location>
        <begin position="74"/>
        <end position="94"/>
    </location>
</feature>
<evidence type="ECO:0000256" key="6">
    <source>
        <dbReference type="ARBA" id="ARBA00022989"/>
    </source>
</evidence>
<reference evidence="10" key="1">
    <citation type="submission" date="2020-05" db="EMBL/GenBank/DDBJ databases">
        <authorList>
            <person name="Chiriac C."/>
            <person name="Salcher M."/>
            <person name="Ghai R."/>
            <person name="Kavagutti S V."/>
        </authorList>
    </citation>
    <scope>NUCLEOTIDE SEQUENCE</scope>
</reference>
<evidence type="ECO:0000256" key="5">
    <source>
        <dbReference type="ARBA" id="ARBA00022692"/>
    </source>
</evidence>
<keyword evidence="5 8" id="KW-0812">Transmembrane</keyword>
<dbReference type="InterPro" id="IPR000620">
    <property type="entry name" value="EamA_dom"/>
</dbReference>
<feature type="transmembrane region" description="Helical" evidence="8">
    <location>
        <begin position="211"/>
        <end position="231"/>
    </location>
</feature>
<dbReference type="NCBIfam" id="TIGR00688">
    <property type="entry name" value="rarD"/>
    <property type="match status" value="1"/>
</dbReference>
<dbReference type="PANTHER" id="PTHR22911:SF137">
    <property type="entry name" value="SOLUTE CARRIER FAMILY 35 MEMBER G2-RELATED"/>
    <property type="match status" value="1"/>
</dbReference>
<evidence type="ECO:0000259" key="9">
    <source>
        <dbReference type="Pfam" id="PF00892"/>
    </source>
</evidence>
<evidence type="ECO:0000256" key="7">
    <source>
        <dbReference type="ARBA" id="ARBA00023136"/>
    </source>
</evidence>
<feature type="transmembrane region" description="Helical" evidence="8">
    <location>
        <begin position="243"/>
        <end position="262"/>
    </location>
</feature>
<evidence type="ECO:0000256" key="8">
    <source>
        <dbReference type="SAM" id="Phobius"/>
    </source>
</evidence>
<feature type="transmembrane region" description="Helical" evidence="8">
    <location>
        <begin position="12"/>
        <end position="32"/>
    </location>
</feature>
<dbReference type="InterPro" id="IPR004626">
    <property type="entry name" value="RarD"/>
</dbReference>
<proteinExistence type="inferred from homology"/>
<keyword evidence="7 8" id="KW-0472">Membrane</keyword>
<sequence>MKSKRSEHSLGLLFGVSSYILWGLFPLYWPLLQPANPLEIVSHRAVWTLVFCLIVLALSKQLHSTIAIVKKPRIMAGLFLTTILVSINWLTYIWATNNGHVVEAALGYYINPLIIIAFGVLLLREKMRPLQWLAVGIAAVGVAILTFDYGRLPWVAISLALSWGTYGLVKKKLDLGALDGLAIETLISLIPYAGYLIYLGNQGSGQFGQSAGLTILLISAGAVTAIPLLLFNGSTTRLPYSTIGLMQYITPTIQFSIGVWIRHEDMPAARWIGFLVIWLALAALATDLVRSSRAVDNGIAQGK</sequence>
<name>A0A6J5ZEX3_9ZZZZ</name>
<protein>
    <submittedName>
        <fullName evidence="10">Unannotated protein</fullName>
    </submittedName>
</protein>
<feature type="transmembrane region" description="Helical" evidence="8">
    <location>
        <begin position="153"/>
        <end position="169"/>
    </location>
</feature>
<keyword evidence="3" id="KW-0813">Transport</keyword>
<gene>
    <name evidence="10" type="ORF">UFOPK4080_00701</name>
</gene>
<dbReference type="Pfam" id="PF00892">
    <property type="entry name" value="EamA"/>
    <property type="match status" value="2"/>
</dbReference>
<dbReference type="GO" id="GO:0005886">
    <property type="term" value="C:plasma membrane"/>
    <property type="evidence" value="ECO:0007669"/>
    <property type="project" value="UniProtKB-SubCell"/>
</dbReference>
<accession>A0A6J5ZEX3</accession>
<feature type="domain" description="EamA" evidence="9">
    <location>
        <begin position="10"/>
        <end position="146"/>
    </location>
</feature>
<feature type="transmembrane region" description="Helical" evidence="8">
    <location>
        <begin position="181"/>
        <end position="199"/>
    </location>
</feature>